<gene>
    <name evidence="1" type="ORF">AX774_g807</name>
</gene>
<keyword evidence="2" id="KW-1185">Reference proteome</keyword>
<dbReference type="EMBL" id="LSSK01000067">
    <property type="protein sequence ID" value="OMH85637.1"/>
    <property type="molecule type" value="Genomic_DNA"/>
</dbReference>
<proteinExistence type="predicted"/>
<accession>A0A1R1PXL2</accession>
<comment type="caution">
    <text evidence="1">The sequence shown here is derived from an EMBL/GenBank/DDBJ whole genome shotgun (WGS) entry which is preliminary data.</text>
</comment>
<dbReference type="Proteomes" id="UP000188320">
    <property type="component" value="Unassembled WGS sequence"/>
</dbReference>
<name>A0A1R1PXL2_ZANCU</name>
<evidence type="ECO:0000313" key="2">
    <source>
        <dbReference type="Proteomes" id="UP000188320"/>
    </source>
</evidence>
<organism evidence="1 2">
    <name type="scientific">Zancudomyces culisetae</name>
    <name type="common">Gut fungus</name>
    <name type="synonym">Smittium culisetae</name>
    <dbReference type="NCBI Taxonomy" id="1213189"/>
    <lineage>
        <taxon>Eukaryota</taxon>
        <taxon>Fungi</taxon>
        <taxon>Fungi incertae sedis</taxon>
        <taxon>Zoopagomycota</taxon>
        <taxon>Kickxellomycotina</taxon>
        <taxon>Harpellomycetes</taxon>
        <taxon>Harpellales</taxon>
        <taxon>Legeriomycetaceae</taxon>
        <taxon>Zancudomyces</taxon>
    </lineage>
</organism>
<reference evidence="2" key="1">
    <citation type="submission" date="2017-01" db="EMBL/GenBank/DDBJ databases">
        <authorList>
            <person name="Wang Y."/>
            <person name="White M."/>
            <person name="Kvist S."/>
            <person name="Moncalvo J.-M."/>
        </authorList>
    </citation>
    <scope>NUCLEOTIDE SEQUENCE [LARGE SCALE GENOMIC DNA]</scope>
    <source>
        <strain evidence="2">COL-18-3</strain>
    </source>
</reference>
<dbReference type="AlphaFoldDB" id="A0A1R1PXL2"/>
<evidence type="ECO:0000313" key="1">
    <source>
        <dbReference type="EMBL" id="OMH85637.1"/>
    </source>
</evidence>
<protein>
    <submittedName>
        <fullName evidence="1">Uncharacterized protein</fullName>
    </submittedName>
</protein>
<sequence length="321" mass="35738">MENKSQEPSYYTSLKCRAAALKVFGENFIRIKSLDAGNSLDMNVVRNVFGINPKHEENPPKARNNDISRFSQIFSHVLLDSNSMVLGYIQNSIVTSEIDPQELINLAAITSTTNPQEVEKDEGTAESTATPLNTTRNVYTGDGEYLFSIVTVHLPKISRIRIVNTRHAFALGKSECFFAGENVKIATFSDFCKGEFGISQKKPTAESFNNITKMVWSENAQLPDLNSLNITYSDDEILMVCSQSYAPIGWIKIGEDEKEIDISYNTSYFLESGAQVDTNNGKDNESISLFEPKSLINVEYKAAIFSVAFYGLLKFIVPLLG</sequence>